<evidence type="ECO:0000256" key="2">
    <source>
        <dbReference type="ARBA" id="ARBA00022448"/>
    </source>
</evidence>
<dbReference type="RefSeq" id="WP_204817622.1">
    <property type="nucleotide sequence ID" value="NZ_JANHOF010000002.1"/>
</dbReference>
<dbReference type="Pfam" id="PF00528">
    <property type="entry name" value="BPD_transp_1"/>
    <property type="match status" value="1"/>
</dbReference>
<reference evidence="9 10" key="1">
    <citation type="submission" date="2024-09" db="EMBL/GenBank/DDBJ databases">
        <authorList>
            <person name="Sun Q."/>
            <person name="Mori K."/>
        </authorList>
    </citation>
    <scope>NUCLEOTIDE SEQUENCE [LARGE SCALE GENOMIC DNA]</scope>
    <source>
        <strain evidence="9 10">CCM 4839</strain>
    </source>
</reference>
<keyword evidence="10" id="KW-1185">Reference proteome</keyword>
<sequence>MKVLAVMERFKSFARGRQGQRGKLMLLGMNSNDGWIAKLLLYIVLTIVAFLYMQPLLYIVTTMFKSLSDLIDPTVKYLPREWNFDNIVKAWKGLEYPQAFTNTLVIALFCSGIQVIICAITGYGLARLRFPGRKFLLFLVVLTFLIPSQVYVIPLFVLYGKLGLLNTPFVFLIPALFGQGLRSALFIIIFSQFFHGQPKSLEEAAKLDGASAYRLFWRIMLPLAKSACIVVFLFSFIWYWNMYYEASMFLSESFTPLSIRLDNLDRVLTGNTFSQFNIQLNPVTEGAKMSAVFLILLPPTLLYMVAQRWFTEGIERTGLVE</sequence>
<evidence type="ECO:0000313" key="9">
    <source>
        <dbReference type="EMBL" id="MFC0395811.1"/>
    </source>
</evidence>
<evidence type="ECO:0000256" key="7">
    <source>
        <dbReference type="RuleBase" id="RU363032"/>
    </source>
</evidence>
<feature type="transmembrane region" description="Helical" evidence="7">
    <location>
        <begin position="169"/>
        <end position="194"/>
    </location>
</feature>
<feature type="transmembrane region" description="Helical" evidence="7">
    <location>
        <begin position="99"/>
        <end position="123"/>
    </location>
</feature>
<dbReference type="SUPFAM" id="SSF161098">
    <property type="entry name" value="MetI-like"/>
    <property type="match status" value="1"/>
</dbReference>
<comment type="similarity">
    <text evidence="7">Belongs to the binding-protein-dependent transport system permease family.</text>
</comment>
<evidence type="ECO:0000256" key="3">
    <source>
        <dbReference type="ARBA" id="ARBA00022475"/>
    </source>
</evidence>
<feature type="transmembrane region" description="Helical" evidence="7">
    <location>
        <begin position="39"/>
        <end position="60"/>
    </location>
</feature>
<evidence type="ECO:0000259" key="8">
    <source>
        <dbReference type="PROSITE" id="PS50928"/>
    </source>
</evidence>
<dbReference type="InterPro" id="IPR035906">
    <property type="entry name" value="MetI-like_sf"/>
</dbReference>
<name>A0ABV6JIS9_9BACL</name>
<dbReference type="Proteomes" id="UP001589818">
    <property type="component" value="Unassembled WGS sequence"/>
</dbReference>
<feature type="transmembrane region" description="Helical" evidence="7">
    <location>
        <begin position="135"/>
        <end position="157"/>
    </location>
</feature>
<dbReference type="CDD" id="cd06261">
    <property type="entry name" value="TM_PBP2"/>
    <property type="match status" value="1"/>
</dbReference>
<keyword evidence="6 7" id="KW-0472">Membrane</keyword>
<feature type="domain" description="ABC transmembrane type-1" evidence="8">
    <location>
        <begin position="100"/>
        <end position="306"/>
    </location>
</feature>
<evidence type="ECO:0000256" key="4">
    <source>
        <dbReference type="ARBA" id="ARBA00022692"/>
    </source>
</evidence>
<proteinExistence type="inferred from homology"/>
<dbReference type="PROSITE" id="PS50928">
    <property type="entry name" value="ABC_TM1"/>
    <property type="match status" value="1"/>
</dbReference>
<dbReference type="InterPro" id="IPR000515">
    <property type="entry name" value="MetI-like"/>
</dbReference>
<comment type="subcellular location">
    <subcellularLocation>
        <location evidence="1 7">Cell membrane</location>
        <topology evidence="1 7">Multi-pass membrane protein</topology>
    </subcellularLocation>
</comment>
<keyword evidence="4 7" id="KW-0812">Transmembrane</keyword>
<gene>
    <name evidence="9" type="ORF">ACFFJ8_31120</name>
</gene>
<keyword evidence="3" id="KW-1003">Cell membrane</keyword>
<keyword evidence="2 7" id="KW-0813">Transport</keyword>
<dbReference type="EMBL" id="JBHLVF010000047">
    <property type="protein sequence ID" value="MFC0395811.1"/>
    <property type="molecule type" value="Genomic_DNA"/>
</dbReference>
<evidence type="ECO:0000256" key="5">
    <source>
        <dbReference type="ARBA" id="ARBA00022989"/>
    </source>
</evidence>
<keyword evidence="5 7" id="KW-1133">Transmembrane helix</keyword>
<evidence type="ECO:0000256" key="6">
    <source>
        <dbReference type="ARBA" id="ARBA00023136"/>
    </source>
</evidence>
<organism evidence="9 10">
    <name type="scientific">Paenibacillus mendelii</name>
    <dbReference type="NCBI Taxonomy" id="206163"/>
    <lineage>
        <taxon>Bacteria</taxon>
        <taxon>Bacillati</taxon>
        <taxon>Bacillota</taxon>
        <taxon>Bacilli</taxon>
        <taxon>Bacillales</taxon>
        <taxon>Paenibacillaceae</taxon>
        <taxon>Paenibacillus</taxon>
    </lineage>
</organism>
<dbReference type="PANTHER" id="PTHR43744">
    <property type="entry name" value="ABC TRANSPORTER PERMEASE PROTEIN MG189-RELATED-RELATED"/>
    <property type="match status" value="1"/>
</dbReference>
<feature type="transmembrane region" description="Helical" evidence="7">
    <location>
        <begin position="289"/>
        <end position="306"/>
    </location>
</feature>
<protein>
    <submittedName>
        <fullName evidence="9">Carbohydrate ABC transporter permease</fullName>
    </submittedName>
</protein>
<comment type="caution">
    <text evidence="9">The sequence shown here is derived from an EMBL/GenBank/DDBJ whole genome shotgun (WGS) entry which is preliminary data.</text>
</comment>
<feature type="transmembrane region" description="Helical" evidence="7">
    <location>
        <begin position="215"/>
        <end position="240"/>
    </location>
</feature>
<accession>A0ABV6JIS9</accession>
<evidence type="ECO:0000313" key="10">
    <source>
        <dbReference type="Proteomes" id="UP001589818"/>
    </source>
</evidence>
<evidence type="ECO:0000256" key="1">
    <source>
        <dbReference type="ARBA" id="ARBA00004651"/>
    </source>
</evidence>
<dbReference type="Gene3D" id="1.10.3720.10">
    <property type="entry name" value="MetI-like"/>
    <property type="match status" value="1"/>
</dbReference>
<dbReference type="PANTHER" id="PTHR43744:SF6">
    <property type="entry name" value="ABC TRANSPORTER PERMEASE PROTEIN YESQ-RELATED"/>
    <property type="match status" value="1"/>
</dbReference>